<feature type="region of interest" description="Disordered" evidence="1">
    <location>
        <begin position="1"/>
        <end position="20"/>
    </location>
</feature>
<accession>A0A2P2QZ61</accession>
<name>A0A2P2QZ61_RHIMU</name>
<proteinExistence type="predicted"/>
<evidence type="ECO:0000313" key="2">
    <source>
        <dbReference type="EMBL" id="MBX72270.1"/>
    </source>
</evidence>
<sequence length="20" mass="2340">MRHRRPQTSNTSSNKKAENP</sequence>
<reference evidence="2" key="1">
    <citation type="submission" date="2018-02" db="EMBL/GenBank/DDBJ databases">
        <title>Rhizophora mucronata_Transcriptome.</title>
        <authorList>
            <person name="Meera S.P."/>
            <person name="Sreeshan A."/>
            <person name="Augustine A."/>
        </authorList>
    </citation>
    <scope>NUCLEOTIDE SEQUENCE</scope>
    <source>
        <tissue evidence="2">Leaf</tissue>
    </source>
</reference>
<dbReference type="EMBL" id="GGEC01091786">
    <property type="protein sequence ID" value="MBX72270.1"/>
    <property type="molecule type" value="Transcribed_RNA"/>
</dbReference>
<organism evidence="2">
    <name type="scientific">Rhizophora mucronata</name>
    <name type="common">Asiatic mangrove</name>
    <dbReference type="NCBI Taxonomy" id="61149"/>
    <lineage>
        <taxon>Eukaryota</taxon>
        <taxon>Viridiplantae</taxon>
        <taxon>Streptophyta</taxon>
        <taxon>Embryophyta</taxon>
        <taxon>Tracheophyta</taxon>
        <taxon>Spermatophyta</taxon>
        <taxon>Magnoliopsida</taxon>
        <taxon>eudicotyledons</taxon>
        <taxon>Gunneridae</taxon>
        <taxon>Pentapetalae</taxon>
        <taxon>rosids</taxon>
        <taxon>fabids</taxon>
        <taxon>Malpighiales</taxon>
        <taxon>Rhizophoraceae</taxon>
        <taxon>Rhizophora</taxon>
    </lineage>
</organism>
<protein>
    <submittedName>
        <fullName evidence="2">Uncharacterized protein</fullName>
    </submittedName>
</protein>
<evidence type="ECO:0000256" key="1">
    <source>
        <dbReference type="SAM" id="MobiDB-lite"/>
    </source>
</evidence>
<dbReference type="AlphaFoldDB" id="A0A2P2QZ61"/>